<keyword evidence="1" id="KW-0175">Coiled coil</keyword>
<dbReference type="Proteomes" id="UP000027265">
    <property type="component" value="Unassembled WGS sequence"/>
</dbReference>
<dbReference type="Gene3D" id="1.10.287.1490">
    <property type="match status" value="1"/>
</dbReference>
<gene>
    <name evidence="2" type="ORF">JAAARDRAFT_187292</name>
</gene>
<dbReference type="EMBL" id="KL197709">
    <property type="protein sequence ID" value="KDQ63891.1"/>
    <property type="molecule type" value="Genomic_DNA"/>
</dbReference>
<organism evidence="2 3">
    <name type="scientific">Jaapia argillacea MUCL 33604</name>
    <dbReference type="NCBI Taxonomy" id="933084"/>
    <lineage>
        <taxon>Eukaryota</taxon>
        <taxon>Fungi</taxon>
        <taxon>Dikarya</taxon>
        <taxon>Basidiomycota</taxon>
        <taxon>Agaricomycotina</taxon>
        <taxon>Agaricomycetes</taxon>
        <taxon>Agaricomycetidae</taxon>
        <taxon>Jaapiales</taxon>
        <taxon>Jaapiaceae</taxon>
        <taxon>Jaapia</taxon>
    </lineage>
</organism>
<evidence type="ECO:0000256" key="1">
    <source>
        <dbReference type="SAM" id="Coils"/>
    </source>
</evidence>
<dbReference type="HOGENOM" id="CLU_1086111_0_0_1"/>
<feature type="coiled-coil region" evidence="1">
    <location>
        <begin position="123"/>
        <end position="227"/>
    </location>
</feature>
<reference evidence="3" key="1">
    <citation type="journal article" date="2014" name="Proc. Natl. Acad. Sci. U.S.A.">
        <title>Extensive sampling of basidiomycete genomes demonstrates inadequacy of the white-rot/brown-rot paradigm for wood decay fungi.</title>
        <authorList>
            <person name="Riley R."/>
            <person name="Salamov A.A."/>
            <person name="Brown D.W."/>
            <person name="Nagy L.G."/>
            <person name="Floudas D."/>
            <person name="Held B.W."/>
            <person name="Levasseur A."/>
            <person name="Lombard V."/>
            <person name="Morin E."/>
            <person name="Otillar R."/>
            <person name="Lindquist E.A."/>
            <person name="Sun H."/>
            <person name="LaButti K.M."/>
            <person name="Schmutz J."/>
            <person name="Jabbour D."/>
            <person name="Luo H."/>
            <person name="Baker S.E."/>
            <person name="Pisabarro A.G."/>
            <person name="Walton J.D."/>
            <person name="Blanchette R.A."/>
            <person name="Henrissat B."/>
            <person name="Martin F."/>
            <person name="Cullen D."/>
            <person name="Hibbett D.S."/>
            <person name="Grigoriev I.V."/>
        </authorList>
    </citation>
    <scope>NUCLEOTIDE SEQUENCE [LARGE SCALE GENOMIC DNA]</scope>
    <source>
        <strain evidence="3">MUCL 33604</strain>
    </source>
</reference>
<dbReference type="SUPFAM" id="SSF90257">
    <property type="entry name" value="Myosin rod fragments"/>
    <property type="match status" value="1"/>
</dbReference>
<name>A0A067QMN2_9AGAM</name>
<proteinExistence type="predicted"/>
<protein>
    <submittedName>
        <fullName evidence="2">Uncharacterized protein</fullName>
    </submittedName>
</protein>
<accession>A0A067QMN2</accession>
<evidence type="ECO:0000313" key="3">
    <source>
        <dbReference type="Proteomes" id="UP000027265"/>
    </source>
</evidence>
<dbReference type="InParanoid" id="A0A067QMN2"/>
<keyword evidence="3" id="KW-1185">Reference proteome</keyword>
<sequence length="256" mass="28978">MQPAVEKQRSSLSRRETLFSLSLSSPSMLAPALPSPVLSEQPLLHLTYPSDFFSPPFTIPPVCTAPVPDDRAATEPLSPPIRLGSAQDPTWLEDRPEVPVGDPDTVVPDAIVTNINHTLGAEVEELRTKYSKGEMDIRHLTAEVKRFEKKNENSRRILNRLRSTVKWEKDVKSDLFRQIGDLEETVENLKTEVNVGSSAIDALQTQLELVTNQLEEVTSLRDRVKEDLELEKVDCQEGWDEMRRLRSVLKEHGIKY</sequence>
<dbReference type="AlphaFoldDB" id="A0A067QMN2"/>
<evidence type="ECO:0000313" key="2">
    <source>
        <dbReference type="EMBL" id="KDQ63891.1"/>
    </source>
</evidence>